<dbReference type="AlphaFoldDB" id="A0A814NE70"/>
<dbReference type="InterPro" id="IPR032675">
    <property type="entry name" value="LRR_dom_sf"/>
</dbReference>
<evidence type="ECO:0000313" key="1">
    <source>
        <dbReference type="EMBL" id="CAF1091883.1"/>
    </source>
</evidence>
<evidence type="ECO:0008006" key="3">
    <source>
        <dbReference type="Google" id="ProtNLM"/>
    </source>
</evidence>
<proteinExistence type="predicted"/>
<accession>A0A814NE70</accession>
<dbReference type="EMBL" id="CAJNOT010000839">
    <property type="protein sequence ID" value="CAF1091883.1"/>
    <property type="molecule type" value="Genomic_DNA"/>
</dbReference>
<name>A0A814NE70_9BILA</name>
<evidence type="ECO:0000313" key="2">
    <source>
        <dbReference type="Proteomes" id="UP000663864"/>
    </source>
</evidence>
<dbReference type="SUPFAM" id="SSF52047">
    <property type="entry name" value="RNI-like"/>
    <property type="match status" value="1"/>
</dbReference>
<dbReference type="Proteomes" id="UP000663864">
    <property type="component" value="Unassembled WGS sequence"/>
</dbReference>
<gene>
    <name evidence="1" type="ORF">ZHD862_LOCUS17137</name>
</gene>
<dbReference type="Gene3D" id="3.80.10.10">
    <property type="entry name" value="Ribonuclease Inhibitor"/>
    <property type="match status" value="1"/>
</dbReference>
<comment type="caution">
    <text evidence="1">The sequence shown here is derived from an EMBL/GenBank/DDBJ whole genome shotgun (WGS) entry which is preliminary data.</text>
</comment>
<protein>
    <recommendedName>
        <fullName evidence="3">F-box domain-containing protein</fullName>
    </recommendedName>
</protein>
<sequence length="377" mass="44322">MNERKRQRNSSTDSCFTKKLQCTSCLVTSINTDNSIFQFEDLSNDIIYEIFDYLDTYHIYECFFNLNKRFHNILLDSILPIHVNIPLRSKLNFDRYYTDFIQPNKHRIQSLYLLDPFAIDLFSSSVEHISKCFQLQTLVLNEIDSKIIESLLTDLSSLNNLSSLSIRIGCDSNKITIYNLIFYLPVLKYCKISFEEDVRLGSLPLCMNPLSSIEHFIINDNYNLDEVEVILSYIPHVRHLSIEYQNKPDPKSTKIFLMVLDSLTHICVTGDRLELDSIEQFVKNHANQIKVVHISSFGLQSDYAPWVKTITSYLSHVRVVDFPGEDMNHCRRVLQIYESIYNPRYNSFPYVRQWFFTHEPMPDAYLHEIFCSVRTHK</sequence>
<organism evidence="1 2">
    <name type="scientific">Rotaria sordida</name>
    <dbReference type="NCBI Taxonomy" id="392033"/>
    <lineage>
        <taxon>Eukaryota</taxon>
        <taxon>Metazoa</taxon>
        <taxon>Spiralia</taxon>
        <taxon>Gnathifera</taxon>
        <taxon>Rotifera</taxon>
        <taxon>Eurotatoria</taxon>
        <taxon>Bdelloidea</taxon>
        <taxon>Philodinida</taxon>
        <taxon>Philodinidae</taxon>
        <taxon>Rotaria</taxon>
    </lineage>
</organism>
<reference evidence="1" key="1">
    <citation type="submission" date="2021-02" db="EMBL/GenBank/DDBJ databases">
        <authorList>
            <person name="Nowell W R."/>
        </authorList>
    </citation>
    <scope>NUCLEOTIDE SEQUENCE</scope>
</reference>